<keyword evidence="2" id="KW-1185">Reference proteome</keyword>
<sequence length="612" mass="71207">MEYLREHGDDIRMEATIVSVYPHADDADVRNIQLKDRHKFRTITDWEEAWLENLEWAVSSFNQQLFNVAIEYVGSPDDYVVGFYHALQLMRIELKKRSITKLSDLEPKNTILYYLAYLMSVLRGYAGVAGTRHGQAYREFIIDPPYGTYYDPSGITYLLHQEAMDLASEPGILIDQIFHVPTELGETLLMHKIAYELILSYNEETRVGYKELVATYSDRTRSEQERSRAHQMMTVRLKEVLETRQYLLLRAMNTSVYVPDQRRHELTKYYEGMRHVLEASPQLNYMDYPNQILDGSILLMYKTIPRTGDASTERGFRNMIISMTGVPQDVTSQDDRDYLEEECENLQYLFTKVVQIIAGDEPLPVDPNEEIGDLTEAIMDENNAISQDGGITIEVRQARIAIFQQASSVKYTETWCASIVYAILEVRKIFEKIRREGGRRNAGLQYVRERDVTEDSPMLDMSEEVANSLTHLFSFLSNKNKMLSLSRMLNIHCSDLNRTKKKTAIDVLNRILNCYAAKYHDIFVEGDVALYRLQEEVVDEAADEFINEGFGVDGDQSRDQLPVESQEYLDQHDMERDRRSAMTTRNTTRIWTEREEVQEDNILQQEYLNRRD</sequence>
<evidence type="ECO:0000313" key="1">
    <source>
        <dbReference type="EMBL" id="GFH61105.1"/>
    </source>
</evidence>
<comment type="caution">
    <text evidence="1">The sequence shown here is derived from an EMBL/GenBank/DDBJ whole genome shotgun (WGS) entry which is preliminary data.</text>
</comment>
<protein>
    <submittedName>
        <fullName evidence="1">Uncharacterized protein</fullName>
    </submittedName>
</protein>
<dbReference type="AlphaFoldDB" id="A0AAD3DDQ2"/>
<evidence type="ECO:0000313" key="2">
    <source>
        <dbReference type="Proteomes" id="UP001054902"/>
    </source>
</evidence>
<dbReference type="EMBL" id="BLLK01000070">
    <property type="protein sequence ID" value="GFH61105.1"/>
    <property type="molecule type" value="Genomic_DNA"/>
</dbReference>
<reference evidence="1 2" key="1">
    <citation type="journal article" date="2021" name="Sci. Rep.">
        <title>The genome of the diatom Chaetoceros tenuissimus carries an ancient integrated fragment of an extant virus.</title>
        <authorList>
            <person name="Hongo Y."/>
            <person name="Kimura K."/>
            <person name="Takaki Y."/>
            <person name="Yoshida Y."/>
            <person name="Baba S."/>
            <person name="Kobayashi G."/>
            <person name="Nagasaki K."/>
            <person name="Hano T."/>
            <person name="Tomaru Y."/>
        </authorList>
    </citation>
    <scope>NUCLEOTIDE SEQUENCE [LARGE SCALE GENOMIC DNA]</scope>
    <source>
        <strain evidence="1 2">NIES-3715</strain>
    </source>
</reference>
<organism evidence="1 2">
    <name type="scientific">Chaetoceros tenuissimus</name>
    <dbReference type="NCBI Taxonomy" id="426638"/>
    <lineage>
        <taxon>Eukaryota</taxon>
        <taxon>Sar</taxon>
        <taxon>Stramenopiles</taxon>
        <taxon>Ochrophyta</taxon>
        <taxon>Bacillariophyta</taxon>
        <taxon>Coscinodiscophyceae</taxon>
        <taxon>Chaetocerotophycidae</taxon>
        <taxon>Chaetocerotales</taxon>
        <taxon>Chaetocerotaceae</taxon>
        <taxon>Chaetoceros</taxon>
    </lineage>
</organism>
<name>A0AAD3DDQ2_9STRA</name>
<accession>A0AAD3DDQ2</accession>
<proteinExistence type="predicted"/>
<dbReference type="Proteomes" id="UP001054902">
    <property type="component" value="Unassembled WGS sequence"/>
</dbReference>
<gene>
    <name evidence="1" type="ORF">CTEN210_17581</name>
</gene>